<protein>
    <submittedName>
        <fullName evidence="2">ATPase, V0 complex, subunit 116kDa</fullName>
    </submittedName>
</protein>
<sequence>MVRKLRYFKDQMSKAGLTPAPITDAQTDINLDDLERGYNELVEYKVVLQKVYLEAGLIEINANSEKLQRGYNELVEYKVVLQKVYVDLIKTNIRALDDFPCVSVPSNARDSQHQVIQVHATPVRFVFAKKSRGDGSLTSRSISFVLSQIASESRSSTVPTNSLLHEENVGDLSITVIRDVADASTKIDGKNDGILATNVPASRCNRTRHGRQTPQRSRSSTGPTNSLLHEENVGDLSITVIRDVADASTKIDGKNDGSRVLGLSQEELAKRNLIKGVKQTRVQPFMLGQLIKVNWVYTSSQRKDTSERLESGKKLLIESLTQGVERIMTQVRDASLNINSNDTIPKSYVNREYLAEEHDRRSLKHRRLKMKTKFESGFVLKNRKST</sequence>
<evidence type="ECO:0000256" key="1">
    <source>
        <dbReference type="SAM" id="MobiDB-lite"/>
    </source>
</evidence>
<organism evidence="2 3">
    <name type="scientific">Artemisia annua</name>
    <name type="common">Sweet wormwood</name>
    <dbReference type="NCBI Taxonomy" id="35608"/>
    <lineage>
        <taxon>Eukaryota</taxon>
        <taxon>Viridiplantae</taxon>
        <taxon>Streptophyta</taxon>
        <taxon>Embryophyta</taxon>
        <taxon>Tracheophyta</taxon>
        <taxon>Spermatophyta</taxon>
        <taxon>Magnoliopsida</taxon>
        <taxon>eudicotyledons</taxon>
        <taxon>Gunneridae</taxon>
        <taxon>Pentapetalae</taxon>
        <taxon>asterids</taxon>
        <taxon>campanulids</taxon>
        <taxon>Asterales</taxon>
        <taxon>Asteraceae</taxon>
        <taxon>Asteroideae</taxon>
        <taxon>Anthemideae</taxon>
        <taxon>Artemisiinae</taxon>
        <taxon>Artemisia</taxon>
    </lineage>
</organism>
<gene>
    <name evidence="2" type="ORF">CTI12_AA131820</name>
</gene>
<evidence type="ECO:0000313" key="3">
    <source>
        <dbReference type="Proteomes" id="UP000245207"/>
    </source>
</evidence>
<reference evidence="2 3" key="1">
    <citation type="journal article" date="2018" name="Mol. Plant">
        <title>The genome of Artemisia annua provides insight into the evolution of Asteraceae family and artemisinin biosynthesis.</title>
        <authorList>
            <person name="Shen Q."/>
            <person name="Zhang L."/>
            <person name="Liao Z."/>
            <person name="Wang S."/>
            <person name="Yan T."/>
            <person name="Shi P."/>
            <person name="Liu M."/>
            <person name="Fu X."/>
            <person name="Pan Q."/>
            <person name="Wang Y."/>
            <person name="Lv Z."/>
            <person name="Lu X."/>
            <person name="Zhang F."/>
            <person name="Jiang W."/>
            <person name="Ma Y."/>
            <person name="Chen M."/>
            <person name="Hao X."/>
            <person name="Li L."/>
            <person name="Tang Y."/>
            <person name="Lv G."/>
            <person name="Zhou Y."/>
            <person name="Sun X."/>
            <person name="Brodelius P.E."/>
            <person name="Rose J.K.C."/>
            <person name="Tang K."/>
        </authorList>
    </citation>
    <scope>NUCLEOTIDE SEQUENCE [LARGE SCALE GENOMIC DNA]</scope>
    <source>
        <strain evidence="3">cv. Huhao1</strain>
        <tissue evidence="2">Leaf</tissue>
    </source>
</reference>
<dbReference type="Proteomes" id="UP000245207">
    <property type="component" value="Unassembled WGS sequence"/>
</dbReference>
<feature type="region of interest" description="Disordered" evidence="1">
    <location>
        <begin position="200"/>
        <end position="229"/>
    </location>
</feature>
<accession>A0A2U1PGG1</accession>
<dbReference type="EMBL" id="PKPP01001195">
    <property type="protein sequence ID" value="PWA84757.1"/>
    <property type="molecule type" value="Genomic_DNA"/>
</dbReference>
<feature type="compositionally biased region" description="Polar residues" evidence="1">
    <location>
        <begin position="212"/>
        <end position="227"/>
    </location>
</feature>
<proteinExistence type="predicted"/>
<keyword evidence="3" id="KW-1185">Reference proteome</keyword>
<name>A0A2U1PGG1_ARTAN</name>
<comment type="caution">
    <text evidence="2">The sequence shown here is derived from an EMBL/GenBank/DDBJ whole genome shotgun (WGS) entry which is preliminary data.</text>
</comment>
<dbReference type="AlphaFoldDB" id="A0A2U1PGG1"/>
<dbReference type="STRING" id="35608.A0A2U1PGG1"/>
<evidence type="ECO:0000313" key="2">
    <source>
        <dbReference type="EMBL" id="PWA84757.1"/>
    </source>
</evidence>
<dbReference type="OrthoDB" id="1692590at2759"/>